<gene>
    <name evidence="1" type="ORF">MUK42_33268</name>
</gene>
<name>A0A9E7HWK6_9LILI</name>
<evidence type="ECO:0000313" key="1">
    <source>
        <dbReference type="EMBL" id="URE40981.1"/>
    </source>
</evidence>
<proteinExistence type="predicted"/>
<protein>
    <submittedName>
        <fullName evidence="1">Uncharacterized protein</fullName>
    </submittedName>
</protein>
<dbReference type="EMBL" id="CP097510">
    <property type="protein sequence ID" value="URE40981.1"/>
    <property type="molecule type" value="Genomic_DNA"/>
</dbReference>
<organism evidence="1 2">
    <name type="scientific">Musa troglodytarum</name>
    <name type="common">fe'i banana</name>
    <dbReference type="NCBI Taxonomy" id="320322"/>
    <lineage>
        <taxon>Eukaryota</taxon>
        <taxon>Viridiplantae</taxon>
        <taxon>Streptophyta</taxon>
        <taxon>Embryophyta</taxon>
        <taxon>Tracheophyta</taxon>
        <taxon>Spermatophyta</taxon>
        <taxon>Magnoliopsida</taxon>
        <taxon>Liliopsida</taxon>
        <taxon>Zingiberales</taxon>
        <taxon>Musaceae</taxon>
        <taxon>Musa</taxon>
    </lineage>
</organism>
<dbReference type="AlphaFoldDB" id="A0A9E7HWK6"/>
<dbReference type="Proteomes" id="UP001055439">
    <property type="component" value="Chromosome 8"/>
</dbReference>
<evidence type="ECO:0000313" key="2">
    <source>
        <dbReference type="Proteomes" id="UP001055439"/>
    </source>
</evidence>
<keyword evidence="2" id="KW-1185">Reference proteome</keyword>
<sequence length="91" mass="9956">MMECTIPPTVFELQRSDRIAPFSSERSVPFFPASAAAWLTQLHSCILAVFLVIASTSCECDEDDEDWDSPMSARATSPARFRLPSSLSGVA</sequence>
<reference evidence="1" key="1">
    <citation type="submission" date="2022-05" db="EMBL/GenBank/DDBJ databases">
        <title>The Musa troglodytarum L. genome provides insights into the mechanism of non-climacteric behaviour and enrichment of carotenoids.</title>
        <authorList>
            <person name="Wang J."/>
        </authorList>
    </citation>
    <scope>NUCLEOTIDE SEQUENCE</scope>
    <source>
        <tissue evidence="1">Leaf</tissue>
    </source>
</reference>
<accession>A0A9E7HWK6</accession>